<feature type="transmembrane region" description="Helical" evidence="6">
    <location>
        <begin position="253"/>
        <end position="274"/>
    </location>
</feature>
<evidence type="ECO:0000256" key="5">
    <source>
        <dbReference type="ARBA" id="ARBA00023136"/>
    </source>
</evidence>
<dbReference type="NCBIfam" id="TIGR00374">
    <property type="entry name" value="flippase-like domain"/>
    <property type="match status" value="1"/>
</dbReference>
<comment type="subcellular location">
    <subcellularLocation>
        <location evidence="1">Cell membrane</location>
        <topology evidence="1">Multi-pass membrane protein</topology>
    </subcellularLocation>
</comment>
<dbReference type="PANTHER" id="PTHR37693:SF1">
    <property type="entry name" value="INTEGRAL MEMBRANE PROTEIN"/>
    <property type="match status" value="1"/>
</dbReference>
<feature type="transmembrane region" description="Helical" evidence="6">
    <location>
        <begin position="47"/>
        <end position="64"/>
    </location>
</feature>
<feature type="transmembrane region" description="Helical" evidence="6">
    <location>
        <begin position="286"/>
        <end position="305"/>
    </location>
</feature>
<proteinExistence type="predicted"/>
<evidence type="ECO:0000313" key="8">
    <source>
        <dbReference type="Proteomes" id="UP000317158"/>
    </source>
</evidence>
<evidence type="ECO:0000256" key="1">
    <source>
        <dbReference type="ARBA" id="ARBA00004651"/>
    </source>
</evidence>
<dbReference type="EMBL" id="RXIF01000009">
    <property type="protein sequence ID" value="RZN64199.1"/>
    <property type="molecule type" value="Genomic_DNA"/>
</dbReference>
<feature type="transmembrane region" description="Helical" evidence="6">
    <location>
        <begin position="155"/>
        <end position="178"/>
    </location>
</feature>
<feature type="transmembrane region" description="Helical" evidence="6">
    <location>
        <begin position="12"/>
        <end position="32"/>
    </location>
</feature>
<accession>A0A520KRD6</accession>
<evidence type="ECO:0000256" key="6">
    <source>
        <dbReference type="SAM" id="Phobius"/>
    </source>
</evidence>
<comment type="caution">
    <text evidence="7">The sequence shown here is derived from an EMBL/GenBank/DDBJ whole genome shotgun (WGS) entry which is preliminary data.</text>
</comment>
<dbReference type="Pfam" id="PF03706">
    <property type="entry name" value="LPG_synthase_TM"/>
    <property type="match status" value="1"/>
</dbReference>
<protein>
    <submittedName>
        <fullName evidence="7">Flippase-like domain-containing protein</fullName>
    </submittedName>
</protein>
<evidence type="ECO:0000256" key="3">
    <source>
        <dbReference type="ARBA" id="ARBA00022692"/>
    </source>
</evidence>
<gene>
    <name evidence="7" type="ORF">EF806_05150</name>
</gene>
<dbReference type="AlphaFoldDB" id="A0A520KRD6"/>
<dbReference type="GO" id="GO:0005886">
    <property type="term" value="C:plasma membrane"/>
    <property type="evidence" value="ECO:0007669"/>
    <property type="project" value="UniProtKB-SubCell"/>
</dbReference>
<keyword evidence="4 6" id="KW-1133">Transmembrane helix</keyword>
<evidence type="ECO:0000256" key="4">
    <source>
        <dbReference type="ARBA" id="ARBA00022989"/>
    </source>
</evidence>
<keyword evidence="3 6" id="KW-0812">Transmembrane</keyword>
<sequence>MLKKMLGRIKEVFIFSILLSSVITGFFLISNFDLGVLTYFKRIKLEYIFFAILVQVFVWFLLGLRTKILSKALGGRISIFDGITTSLSSLFVASTTPGSGGGEPLRLLLLNRKGLTLGRSAALVAGECFLDVIFFVIMLPIGLYWLRGRLPQDVVIISSVFISIIFIVGLIFIIGSILRPDKIKALFCWFFKDDIIKTRIEREVDYFKEGLCNFINGRRLEIGLGFLYTILLRILEFALPILIFVSLGIDIKSIWMLCIAVQAILVIVMFIPLTPGSSGILEVSMFSLYTTFIASPIVAAFIAIYRVVTYYLTIFAGGVMSVCVFKQHNGILNLDSNNRQRL</sequence>
<dbReference type="PANTHER" id="PTHR37693">
    <property type="entry name" value="PHOSPHATIDYLGLYCEROL LYSYLTRANSFERASE"/>
    <property type="match status" value="1"/>
</dbReference>
<keyword evidence="2" id="KW-1003">Cell membrane</keyword>
<organism evidence="7 8">
    <name type="scientific">Methanoliparum thermophilum</name>
    <dbReference type="NCBI Taxonomy" id="2491083"/>
    <lineage>
        <taxon>Archaea</taxon>
        <taxon>Methanobacteriati</taxon>
        <taxon>Methanobacteriota</taxon>
        <taxon>Candidatus Methanoliparia</taxon>
        <taxon>Candidatus Methanoliparales</taxon>
        <taxon>Candidatus Methanoliparaceae</taxon>
        <taxon>Candidatus Methanoliparum</taxon>
    </lineage>
</organism>
<evidence type="ECO:0000313" key="7">
    <source>
        <dbReference type="EMBL" id="RZN64199.1"/>
    </source>
</evidence>
<feature type="transmembrane region" description="Helical" evidence="6">
    <location>
        <begin position="311"/>
        <end position="332"/>
    </location>
</feature>
<feature type="transmembrane region" description="Helical" evidence="6">
    <location>
        <begin position="121"/>
        <end position="143"/>
    </location>
</feature>
<feature type="transmembrane region" description="Helical" evidence="6">
    <location>
        <begin position="226"/>
        <end position="247"/>
    </location>
</feature>
<name>A0A520KRD6_METT2</name>
<evidence type="ECO:0000256" key="2">
    <source>
        <dbReference type="ARBA" id="ARBA00022475"/>
    </source>
</evidence>
<keyword evidence="5 6" id="KW-0472">Membrane</keyword>
<dbReference type="Proteomes" id="UP000317158">
    <property type="component" value="Unassembled WGS sequence"/>
</dbReference>
<dbReference type="InterPro" id="IPR022791">
    <property type="entry name" value="L-PG_synthase/AglD"/>
</dbReference>
<reference evidence="7 8" key="1">
    <citation type="journal article" date="2019" name="Nat. Microbiol.">
        <title>Wide diversity of methane and short-chain alkane metabolisms in uncultured archaea.</title>
        <authorList>
            <person name="Borrel G."/>
            <person name="Adam P.S."/>
            <person name="McKay L.J."/>
            <person name="Chen L.X."/>
            <person name="Sierra-Garcia I.N."/>
            <person name="Sieber C.M."/>
            <person name="Letourneur Q."/>
            <person name="Ghozlane A."/>
            <person name="Andersen G.L."/>
            <person name="Li W.J."/>
            <person name="Hallam S.J."/>
            <person name="Muyzer G."/>
            <person name="de Oliveira V.M."/>
            <person name="Inskeep W.P."/>
            <person name="Banfield J.F."/>
            <person name="Gribaldo S."/>
        </authorList>
    </citation>
    <scope>NUCLEOTIDE SEQUENCE [LARGE SCALE GENOMIC DNA]</scope>
    <source>
        <strain evidence="7">NM1a</strain>
    </source>
</reference>